<evidence type="ECO:0000256" key="4">
    <source>
        <dbReference type="PROSITE-ProRule" id="PRU00803"/>
    </source>
</evidence>
<proteinExistence type="predicted"/>
<dbReference type="InterPro" id="IPR013517">
    <property type="entry name" value="FG-GAP"/>
</dbReference>
<name>A0ABR1G7J5_AURAN</name>
<dbReference type="PROSITE" id="PS51470">
    <property type="entry name" value="FG_GAP"/>
    <property type="match status" value="1"/>
</dbReference>
<reference evidence="7 8" key="1">
    <citation type="submission" date="2024-03" db="EMBL/GenBank/DDBJ databases">
        <title>Aureococcus anophagefferens CCMP1851 and Kratosvirus quantuckense: Draft genome of a second virus-susceptible host strain in the model system.</title>
        <authorList>
            <person name="Chase E."/>
            <person name="Truchon A.R."/>
            <person name="Schepens W."/>
            <person name="Wilhelm S.W."/>
        </authorList>
    </citation>
    <scope>NUCLEOTIDE SEQUENCE [LARGE SCALE GENOMIC DNA]</scope>
    <source>
        <strain evidence="7 8">CCMP1851</strain>
    </source>
</reference>
<dbReference type="EMBL" id="JBBJCI010000082">
    <property type="protein sequence ID" value="KAK7249128.1"/>
    <property type="molecule type" value="Genomic_DNA"/>
</dbReference>
<dbReference type="PANTHER" id="PTHR36220:SF1">
    <property type="entry name" value="GAMMA TUBULIN COMPLEX COMPONENT C-TERMINAL DOMAIN-CONTAINING PROTEIN"/>
    <property type="match status" value="1"/>
</dbReference>
<keyword evidence="5" id="KW-0812">Transmembrane</keyword>
<dbReference type="InterPro" id="IPR036278">
    <property type="entry name" value="Sialidase_sf"/>
</dbReference>
<keyword evidence="5" id="KW-0472">Membrane</keyword>
<sequence length="1111" mass="113984">MGLHRALAALLVLAVGAAASDFSEVAEIVASDGAAGDNFGVSVASSGDFVVVGAKADDDAGTDSGSAYVFRTTDGVTEQIAKLVSSDTAALDQFGVSVAIHNDIIVVGANHDDDAGYDSGSAYIFKTSDGGATWPQVAKLVAPDAEAGDRFGWSVAVEGNLVVVGAMEDDTNAGSAYAFLTSDGGATWDQGEKFVADDRAAEGRFGSDVKISGDVVVVGAYWDGGSDFSTGRKGAAYVFRATDGRTGWTQEAKLVASDRAVWDHFGYAVSINEAGDVIAVGSYGDDDIGSSSGSAYVFRTTDGGAAWTQAAKLAPSSLQAESYFGNSLSISGNTLAVGAFGSDTFTGRAYLFSTTDNGASWTQDANLQGSGKAVNDRFGKHLVLSGNRLVVGARAPSTGPGSVYIFEAPQPAPSPTDSAPTSFPVAIAADVPGPTPSPVVAAPPTDGVVTHLESLSCLGNDACPSAFTLDESGIASEVTPSSTFGSDGTVTLVMDVVTTGSSSELTGTLSVGVDCIDFQLAAGFCQEADSASLCAEHSTVTRTLDPTTLVEACPGSAVQDENGIITLTLGVTIGVGHSDPFDALASFEHEVTYTIDVVDQVVMSSSTAGIDTQTVSESLDLGVAAHRVALASSSTAPCDIYSASASATMDANSRVCLMLNTTDEDSESYVAFLKTATVRNLDSGLEYALVSNRKFGQSAPGYKYAGAWLNDAHADLAELTKAYHDYFTFFLPPGLRPDEGATANLEVQMIVEYHHVDTGARKLRRATRELQAAANEDAAVLQLGASNPSLAEEGTAGVDLKLELDGLPLDDYLASGDVDESLVASTVDAARVITGDQVELTGVAASADGIFVQIHVSGIDDAGARSVSAAVAADVTSGNFYFRLASNGLVVNTVVLAGDVVAYEEAAPISVVDLEVESAIAFENLDVSAFNDDARARLQFKKAIVASVADVTSTDQVKNVRAVEASRRRKLEAGALVEYTVVVTQTLRDAGADYAATYLSEFVAGVAAAADDGLFVQVLQQGGQVFADVAVDVEATSAVLEGTTVAAEERSEASSSSDDGTESASADVPMFIGIAGVVVLAVGLGALYKARKTNAAVPPVVEAETAKAPEV</sequence>
<dbReference type="SUPFAM" id="SSF50939">
    <property type="entry name" value="Sialidases"/>
    <property type="match status" value="1"/>
</dbReference>
<organism evidence="7 8">
    <name type="scientific">Aureococcus anophagefferens</name>
    <name type="common">Harmful bloom alga</name>
    <dbReference type="NCBI Taxonomy" id="44056"/>
    <lineage>
        <taxon>Eukaryota</taxon>
        <taxon>Sar</taxon>
        <taxon>Stramenopiles</taxon>
        <taxon>Ochrophyta</taxon>
        <taxon>Pelagophyceae</taxon>
        <taxon>Pelagomonadales</taxon>
        <taxon>Pelagomonadaceae</taxon>
        <taxon>Aureococcus</taxon>
    </lineage>
</organism>
<dbReference type="Gene3D" id="2.130.10.130">
    <property type="entry name" value="Integrin alpha, N-terminal"/>
    <property type="match status" value="3"/>
</dbReference>
<keyword evidence="8" id="KW-1185">Reference proteome</keyword>
<dbReference type="CDD" id="cd15482">
    <property type="entry name" value="Sialidase_non-viral"/>
    <property type="match status" value="1"/>
</dbReference>
<feature type="repeat" description="FG-GAP" evidence="4">
    <location>
        <begin position="80"/>
        <end position="134"/>
    </location>
</feature>
<dbReference type="PANTHER" id="PTHR36220">
    <property type="entry name" value="UNNAMED PRODUCT"/>
    <property type="match status" value="1"/>
</dbReference>
<evidence type="ECO:0000313" key="7">
    <source>
        <dbReference type="EMBL" id="KAK7249128.1"/>
    </source>
</evidence>
<evidence type="ECO:0000256" key="1">
    <source>
        <dbReference type="ARBA" id="ARBA00022729"/>
    </source>
</evidence>
<accession>A0ABR1G7J5</accession>
<evidence type="ECO:0000313" key="8">
    <source>
        <dbReference type="Proteomes" id="UP001363151"/>
    </source>
</evidence>
<gene>
    <name evidence="7" type="ORF">SO694_00045121</name>
</gene>
<evidence type="ECO:0000256" key="2">
    <source>
        <dbReference type="ARBA" id="ARBA00022737"/>
    </source>
</evidence>
<dbReference type="InterPro" id="IPR013519">
    <property type="entry name" value="Int_alpha_beta-p"/>
</dbReference>
<keyword evidence="1 6" id="KW-0732">Signal</keyword>
<dbReference type="Pfam" id="PF14312">
    <property type="entry name" value="FG-GAP_2"/>
    <property type="match status" value="7"/>
</dbReference>
<evidence type="ECO:0000256" key="3">
    <source>
        <dbReference type="ARBA" id="ARBA00023180"/>
    </source>
</evidence>
<keyword evidence="3" id="KW-0325">Glycoprotein</keyword>
<feature type="transmembrane region" description="Helical" evidence="5">
    <location>
        <begin position="1068"/>
        <end position="1088"/>
    </location>
</feature>
<keyword evidence="5" id="KW-1133">Transmembrane helix</keyword>
<protein>
    <submittedName>
        <fullName evidence="7">Uncharacterized protein</fullName>
    </submittedName>
</protein>
<dbReference type="Proteomes" id="UP001363151">
    <property type="component" value="Unassembled WGS sequence"/>
</dbReference>
<feature type="chain" id="PRO_5045286015" evidence="6">
    <location>
        <begin position="20"/>
        <end position="1111"/>
    </location>
</feature>
<feature type="signal peptide" evidence="6">
    <location>
        <begin position="1"/>
        <end position="19"/>
    </location>
</feature>
<dbReference type="SMART" id="SM00191">
    <property type="entry name" value="Int_alpha"/>
    <property type="match status" value="6"/>
</dbReference>
<keyword evidence="2" id="KW-0677">Repeat</keyword>
<evidence type="ECO:0000256" key="5">
    <source>
        <dbReference type="SAM" id="Phobius"/>
    </source>
</evidence>
<evidence type="ECO:0000256" key="6">
    <source>
        <dbReference type="SAM" id="SignalP"/>
    </source>
</evidence>
<comment type="caution">
    <text evidence="7">The sequence shown here is derived from an EMBL/GenBank/DDBJ whole genome shotgun (WGS) entry which is preliminary data.</text>
</comment>
<dbReference type="InterPro" id="IPR028994">
    <property type="entry name" value="Integrin_alpha_N"/>
</dbReference>